<protein>
    <submittedName>
        <fullName evidence="1">Uncharacterized protein</fullName>
    </submittedName>
</protein>
<reference evidence="2" key="1">
    <citation type="journal article" date="2010" name="Nat. Biotechnol.">
        <title>Draft genome sequence of the oilseed species Ricinus communis.</title>
        <authorList>
            <person name="Chan A.P."/>
            <person name="Crabtree J."/>
            <person name="Zhao Q."/>
            <person name="Lorenzi H."/>
            <person name="Orvis J."/>
            <person name="Puiu D."/>
            <person name="Melake-Berhan A."/>
            <person name="Jones K.M."/>
            <person name="Redman J."/>
            <person name="Chen G."/>
            <person name="Cahoon E.B."/>
            <person name="Gedil M."/>
            <person name="Stanke M."/>
            <person name="Haas B.J."/>
            <person name="Wortman J.R."/>
            <person name="Fraser-Liggett C.M."/>
            <person name="Ravel J."/>
            <person name="Rabinowicz P.D."/>
        </authorList>
    </citation>
    <scope>NUCLEOTIDE SEQUENCE [LARGE SCALE GENOMIC DNA]</scope>
    <source>
        <strain evidence="2">cv. Hale</strain>
    </source>
</reference>
<evidence type="ECO:0000313" key="1">
    <source>
        <dbReference type="EMBL" id="EEF40604.1"/>
    </source>
</evidence>
<dbReference type="EMBL" id="EQ973883">
    <property type="protein sequence ID" value="EEF40604.1"/>
    <property type="molecule type" value="Genomic_DNA"/>
</dbReference>
<sequence length="93" mass="9955">MDISIGKTIMFVPLLSSSSSSCPPPATTYSILPQYSKCNFLSCNNCPVTEVAKTTFKESHDQNLSTCKFGNCSGCDKNGDGSILVLSFQLTCT</sequence>
<proteinExistence type="predicted"/>
<dbReference type="AlphaFoldDB" id="B9S725"/>
<dbReference type="Proteomes" id="UP000008311">
    <property type="component" value="Unassembled WGS sequence"/>
</dbReference>
<gene>
    <name evidence="1" type="ORF">RCOM_1331750</name>
</gene>
<organism evidence="1 2">
    <name type="scientific">Ricinus communis</name>
    <name type="common">Castor bean</name>
    <dbReference type="NCBI Taxonomy" id="3988"/>
    <lineage>
        <taxon>Eukaryota</taxon>
        <taxon>Viridiplantae</taxon>
        <taxon>Streptophyta</taxon>
        <taxon>Embryophyta</taxon>
        <taxon>Tracheophyta</taxon>
        <taxon>Spermatophyta</taxon>
        <taxon>Magnoliopsida</taxon>
        <taxon>eudicotyledons</taxon>
        <taxon>Gunneridae</taxon>
        <taxon>Pentapetalae</taxon>
        <taxon>rosids</taxon>
        <taxon>fabids</taxon>
        <taxon>Malpighiales</taxon>
        <taxon>Euphorbiaceae</taxon>
        <taxon>Acalyphoideae</taxon>
        <taxon>Acalypheae</taxon>
        <taxon>Ricinus</taxon>
    </lineage>
</organism>
<dbReference type="PROSITE" id="PS51257">
    <property type="entry name" value="PROKAR_LIPOPROTEIN"/>
    <property type="match status" value="1"/>
</dbReference>
<accession>B9S725</accession>
<evidence type="ECO:0000313" key="2">
    <source>
        <dbReference type="Proteomes" id="UP000008311"/>
    </source>
</evidence>
<dbReference type="InParanoid" id="B9S725"/>
<name>B9S725_RICCO</name>
<keyword evidence="2" id="KW-1185">Reference proteome</keyword>